<feature type="compositionally biased region" description="Acidic residues" evidence="1">
    <location>
        <begin position="405"/>
        <end position="418"/>
    </location>
</feature>
<dbReference type="SUPFAM" id="SSF110857">
    <property type="entry name" value="Gamma-glutamyl cyclotransferase-like"/>
    <property type="match status" value="1"/>
</dbReference>
<gene>
    <name evidence="2" type="ORF">SLS62_004853</name>
</gene>
<evidence type="ECO:0000256" key="1">
    <source>
        <dbReference type="SAM" id="MobiDB-lite"/>
    </source>
</evidence>
<evidence type="ECO:0000313" key="3">
    <source>
        <dbReference type="Proteomes" id="UP001320420"/>
    </source>
</evidence>
<reference evidence="2 3" key="1">
    <citation type="submission" date="2024-02" db="EMBL/GenBank/DDBJ databases">
        <title>De novo assembly and annotation of 12 fungi associated with fruit tree decline syndrome in Ontario, Canada.</title>
        <authorList>
            <person name="Sulman M."/>
            <person name="Ellouze W."/>
            <person name="Ilyukhin E."/>
        </authorList>
    </citation>
    <scope>NUCLEOTIDE SEQUENCE [LARGE SCALE GENOMIC DNA]</scope>
    <source>
        <strain evidence="2 3">M11/M66-122</strain>
    </source>
</reference>
<dbReference type="InterPro" id="IPR036568">
    <property type="entry name" value="GGCT-like_sf"/>
</dbReference>
<dbReference type="AlphaFoldDB" id="A0AAN9YSN8"/>
<sequence length="512" mass="55477">MHYCPTNFTLEQIAQIARTANRNARGNANANANVRDDDDNAIPTPVASSTPGASSSPSPSSDQCPSTPSVEPLTPRAQAQEPESEPEPERIEPRGMPMSPIQYERARPAFPEPGEGEVYLFAYGQYFDESHMKAMLPDAVYVGLADAPGYRWLLCGPRRQPLPTAVPDKLPTNYIFKGNSIAPKEMRSAEGHATITESPGATVYGRLYILSGALLQSFAAARAETEEYRLADLPVVRLLDQADDAKEVLYAALPHPARVVRNIIGRAKAFRVSGKLYNMPHRDPGTYHAAPRPGAPIPKTASERSSVGKEALYSLRDGERDAARPYLAAQLQLDRWGPPVDVPEDPFPALEAARREAELMGWSAVRAVALGADAQPFAGAVVPLGRWTGTLLQGDGGGWAGDYDSGSDSESGSDDDGSPGEASANAAATAEDVEMVDVGEGEVEGAGKQPRKPREYVRSKGYKGYLNHINRGIAVALQEGLLPRWYVDEALRPWVPYSAQRLMGRWKSPWAY</sequence>
<feature type="compositionally biased region" description="Low complexity" evidence="1">
    <location>
        <begin position="24"/>
        <end position="33"/>
    </location>
</feature>
<comment type="caution">
    <text evidence="2">The sequence shown here is derived from an EMBL/GenBank/DDBJ whole genome shotgun (WGS) entry which is preliminary data.</text>
</comment>
<feature type="compositionally biased region" description="Low complexity" evidence="1">
    <location>
        <begin position="419"/>
        <end position="430"/>
    </location>
</feature>
<dbReference type="Proteomes" id="UP001320420">
    <property type="component" value="Unassembled WGS sequence"/>
</dbReference>
<feature type="region of interest" description="Disordered" evidence="1">
    <location>
        <begin position="398"/>
        <end position="434"/>
    </location>
</feature>
<proteinExistence type="predicted"/>
<feature type="region of interest" description="Disordered" evidence="1">
    <location>
        <begin position="24"/>
        <end position="96"/>
    </location>
</feature>
<name>A0AAN9YSN8_9PEZI</name>
<dbReference type="EMBL" id="JAKJXP020000031">
    <property type="protein sequence ID" value="KAK7753122.1"/>
    <property type="molecule type" value="Genomic_DNA"/>
</dbReference>
<organism evidence="2 3">
    <name type="scientific">Diatrype stigma</name>
    <dbReference type="NCBI Taxonomy" id="117547"/>
    <lineage>
        <taxon>Eukaryota</taxon>
        <taxon>Fungi</taxon>
        <taxon>Dikarya</taxon>
        <taxon>Ascomycota</taxon>
        <taxon>Pezizomycotina</taxon>
        <taxon>Sordariomycetes</taxon>
        <taxon>Xylariomycetidae</taxon>
        <taxon>Xylariales</taxon>
        <taxon>Diatrypaceae</taxon>
        <taxon>Diatrype</taxon>
    </lineage>
</organism>
<evidence type="ECO:0000313" key="2">
    <source>
        <dbReference type="EMBL" id="KAK7753122.1"/>
    </source>
</evidence>
<keyword evidence="3" id="KW-1185">Reference proteome</keyword>
<accession>A0AAN9YSN8</accession>
<dbReference type="Gene3D" id="3.10.490.10">
    <property type="entry name" value="Gamma-glutamyl cyclotransferase-like"/>
    <property type="match status" value="1"/>
</dbReference>
<protein>
    <submittedName>
        <fullName evidence="2">Uncharacterized protein</fullName>
    </submittedName>
</protein>
<feature type="compositionally biased region" description="Low complexity" evidence="1">
    <location>
        <begin position="41"/>
        <end position="81"/>
    </location>
</feature>